<feature type="domain" description="Rhodopsin" evidence="8">
    <location>
        <begin position="57"/>
        <end position="302"/>
    </location>
</feature>
<dbReference type="GO" id="GO:0016020">
    <property type="term" value="C:membrane"/>
    <property type="evidence" value="ECO:0007669"/>
    <property type="project" value="UniProtKB-SubCell"/>
</dbReference>
<proteinExistence type="inferred from homology"/>
<dbReference type="Pfam" id="PF20684">
    <property type="entry name" value="Fung_rhodopsin"/>
    <property type="match status" value="1"/>
</dbReference>
<organism evidence="9 10">
    <name type="scientific">Elaphomyces granulatus</name>
    <dbReference type="NCBI Taxonomy" id="519963"/>
    <lineage>
        <taxon>Eukaryota</taxon>
        <taxon>Fungi</taxon>
        <taxon>Dikarya</taxon>
        <taxon>Ascomycota</taxon>
        <taxon>Pezizomycotina</taxon>
        <taxon>Eurotiomycetes</taxon>
        <taxon>Eurotiomycetidae</taxon>
        <taxon>Eurotiales</taxon>
        <taxon>Elaphomycetaceae</taxon>
        <taxon>Elaphomyces</taxon>
    </lineage>
</organism>
<evidence type="ECO:0000256" key="1">
    <source>
        <dbReference type="ARBA" id="ARBA00004141"/>
    </source>
</evidence>
<keyword evidence="4 7" id="KW-0472">Membrane</keyword>
<feature type="region of interest" description="Disordered" evidence="6">
    <location>
        <begin position="325"/>
        <end position="350"/>
    </location>
</feature>
<dbReference type="EMBL" id="NPHW01004390">
    <property type="protein sequence ID" value="OXV07986.1"/>
    <property type="molecule type" value="Genomic_DNA"/>
</dbReference>
<evidence type="ECO:0000256" key="3">
    <source>
        <dbReference type="ARBA" id="ARBA00022989"/>
    </source>
</evidence>
<sequence length="456" mass="50889">MASDSASMNSSFDMQITPSQRAQAAWEIANTGRITMYQFKVALGVLVGIAVISFIGRIFIRVFTRRRLYMDDGFLIFAFACLCGGTFILYERIQFIYLEFAVLRMDPIAFPIAMEQMDGLFEQSKWQLSYLVLLWTTVFAVKWCYFAFFHPFLRAMSKGFNIYYKFSIWFTVISWLFIVIGEQLITCPYVGVASGKCFPKLPASHAALLVTFWAAPILDALTDLMVISIPIVILRQSRMRSLTKIGLGCFLCLSAFMLSCSIIRAAATYYNGVLDYPWQVFWVHAEGSIGVTMGSITVYRSTLIGSNEVSNSLRAYIAKITRSFRGNKGSSRSTDDSSSPEKLEKESQVQTSRFKLPRIPSATLSGVRTLFGGTTRTKTTAMYTDDTEVDVNEVDYHAFLKAPLAAPKTAAEATATSVLVKEQVEYAGGLACFMLAMTGHQVLLHHRAIGSGRIED</sequence>
<comment type="similarity">
    <text evidence="5">Belongs to the SAT4 family.</text>
</comment>
<feature type="compositionally biased region" description="Basic and acidic residues" evidence="6">
    <location>
        <begin position="333"/>
        <end position="347"/>
    </location>
</feature>
<evidence type="ECO:0000256" key="6">
    <source>
        <dbReference type="SAM" id="MobiDB-lite"/>
    </source>
</evidence>
<protein>
    <recommendedName>
        <fullName evidence="8">Rhodopsin domain-containing protein</fullName>
    </recommendedName>
</protein>
<comment type="subcellular location">
    <subcellularLocation>
        <location evidence="1">Membrane</location>
        <topology evidence="1">Multi-pass membrane protein</topology>
    </subcellularLocation>
</comment>
<evidence type="ECO:0000256" key="4">
    <source>
        <dbReference type="ARBA" id="ARBA00023136"/>
    </source>
</evidence>
<feature type="transmembrane region" description="Helical" evidence="7">
    <location>
        <begin position="128"/>
        <end position="150"/>
    </location>
</feature>
<feature type="transmembrane region" description="Helical" evidence="7">
    <location>
        <begin position="41"/>
        <end position="60"/>
    </location>
</feature>
<evidence type="ECO:0000256" key="5">
    <source>
        <dbReference type="ARBA" id="ARBA00038359"/>
    </source>
</evidence>
<feature type="transmembrane region" description="Helical" evidence="7">
    <location>
        <begin position="245"/>
        <end position="267"/>
    </location>
</feature>
<dbReference type="Proteomes" id="UP000243515">
    <property type="component" value="Unassembled WGS sequence"/>
</dbReference>
<evidence type="ECO:0000313" key="9">
    <source>
        <dbReference type="EMBL" id="OXV07986.1"/>
    </source>
</evidence>
<name>A0A232LV46_9EURO</name>
<dbReference type="InterPro" id="IPR049326">
    <property type="entry name" value="Rhodopsin_dom_fungi"/>
</dbReference>
<keyword evidence="2 7" id="KW-0812">Transmembrane</keyword>
<feature type="transmembrane region" description="Helical" evidence="7">
    <location>
        <begin position="205"/>
        <end position="233"/>
    </location>
</feature>
<evidence type="ECO:0000256" key="2">
    <source>
        <dbReference type="ARBA" id="ARBA00022692"/>
    </source>
</evidence>
<dbReference type="OrthoDB" id="444631at2759"/>
<evidence type="ECO:0000313" key="10">
    <source>
        <dbReference type="Proteomes" id="UP000243515"/>
    </source>
</evidence>
<feature type="transmembrane region" description="Helical" evidence="7">
    <location>
        <begin position="162"/>
        <end position="185"/>
    </location>
</feature>
<comment type="caution">
    <text evidence="9">The sequence shown here is derived from an EMBL/GenBank/DDBJ whole genome shotgun (WGS) entry which is preliminary data.</text>
</comment>
<dbReference type="AlphaFoldDB" id="A0A232LV46"/>
<accession>A0A232LV46</accession>
<keyword evidence="10" id="KW-1185">Reference proteome</keyword>
<dbReference type="InterPro" id="IPR052337">
    <property type="entry name" value="SAT4-like"/>
</dbReference>
<evidence type="ECO:0000259" key="8">
    <source>
        <dbReference type="Pfam" id="PF20684"/>
    </source>
</evidence>
<dbReference type="PANTHER" id="PTHR33048:SF92">
    <property type="entry name" value="INTEGRAL MEMBRANE PROTEIN"/>
    <property type="match status" value="1"/>
</dbReference>
<reference evidence="9 10" key="1">
    <citation type="journal article" date="2015" name="Environ. Microbiol.">
        <title>Metagenome sequence of Elaphomyces granulatus from sporocarp tissue reveals Ascomycota ectomycorrhizal fingerprints of genome expansion and a Proteobacteria-rich microbiome.</title>
        <authorList>
            <person name="Quandt C.A."/>
            <person name="Kohler A."/>
            <person name="Hesse C.N."/>
            <person name="Sharpton T.J."/>
            <person name="Martin F."/>
            <person name="Spatafora J.W."/>
        </authorList>
    </citation>
    <scope>NUCLEOTIDE SEQUENCE [LARGE SCALE GENOMIC DNA]</scope>
    <source>
        <strain evidence="9 10">OSC145934</strain>
    </source>
</reference>
<gene>
    <name evidence="9" type="ORF">Egran_04250</name>
</gene>
<feature type="transmembrane region" description="Helical" evidence="7">
    <location>
        <begin position="72"/>
        <end position="90"/>
    </location>
</feature>
<dbReference type="PANTHER" id="PTHR33048">
    <property type="entry name" value="PTH11-LIKE INTEGRAL MEMBRANE PROTEIN (AFU_ORTHOLOGUE AFUA_5G11245)"/>
    <property type="match status" value="1"/>
</dbReference>
<keyword evidence="3 7" id="KW-1133">Transmembrane helix</keyword>
<evidence type="ECO:0000256" key="7">
    <source>
        <dbReference type="SAM" id="Phobius"/>
    </source>
</evidence>